<protein>
    <recommendedName>
        <fullName evidence="4">DUF3617 family protein</fullName>
    </recommendedName>
</protein>
<organism evidence="2 3">
    <name type="scientific">Duganella vulcania</name>
    <dbReference type="NCBI Taxonomy" id="2692166"/>
    <lineage>
        <taxon>Bacteria</taxon>
        <taxon>Pseudomonadati</taxon>
        <taxon>Pseudomonadota</taxon>
        <taxon>Betaproteobacteria</taxon>
        <taxon>Burkholderiales</taxon>
        <taxon>Oxalobacteraceae</taxon>
        <taxon>Telluria group</taxon>
        <taxon>Duganella</taxon>
    </lineage>
</organism>
<name>A0A845GPR9_9BURK</name>
<evidence type="ECO:0000256" key="1">
    <source>
        <dbReference type="SAM" id="SignalP"/>
    </source>
</evidence>
<dbReference type="EMBL" id="WWCX01000022">
    <property type="protein sequence ID" value="MYM95168.1"/>
    <property type="molecule type" value="Genomic_DNA"/>
</dbReference>
<evidence type="ECO:0000313" key="3">
    <source>
        <dbReference type="Proteomes" id="UP000447355"/>
    </source>
</evidence>
<feature type="chain" id="PRO_5033023714" description="DUF3617 family protein" evidence="1">
    <location>
        <begin position="21"/>
        <end position="125"/>
    </location>
</feature>
<dbReference type="AlphaFoldDB" id="A0A845GPR9"/>
<feature type="signal peptide" evidence="1">
    <location>
        <begin position="1"/>
        <end position="20"/>
    </location>
</feature>
<gene>
    <name evidence="2" type="ORF">GTP90_14965</name>
</gene>
<evidence type="ECO:0008006" key="4">
    <source>
        <dbReference type="Google" id="ProtNLM"/>
    </source>
</evidence>
<proteinExistence type="predicted"/>
<reference evidence="2" key="1">
    <citation type="submission" date="2019-12" db="EMBL/GenBank/DDBJ databases">
        <title>Novel species isolated from a subtropical stream in China.</title>
        <authorList>
            <person name="Lu H."/>
        </authorList>
    </citation>
    <scope>NUCLEOTIDE SEQUENCE [LARGE SCALE GENOMIC DNA]</scope>
    <source>
        <strain evidence="2">FT81W</strain>
    </source>
</reference>
<evidence type="ECO:0000313" key="2">
    <source>
        <dbReference type="EMBL" id="MYM95168.1"/>
    </source>
</evidence>
<keyword evidence="1" id="KW-0732">Signal</keyword>
<sequence length="125" mass="13890">MSARKMLIVAALVLYSPIQAADKPEPQSFGQKPLKGDYWIYGGELGDTVPPTKKDRKVAFTFKEPLAKDLFEQIGPDRKDACGAAPDHRIRERGDLSCTWDKRDGYICYFGLDVPTGKSTYGSIC</sequence>
<dbReference type="Proteomes" id="UP000447355">
    <property type="component" value="Unassembled WGS sequence"/>
</dbReference>
<accession>A0A845GPR9</accession>
<dbReference type="RefSeq" id="WP_161084301.1">
    <property type="nucleotide sequence ID" value="NZ_WWCX01000022.1"/>
</dbReference>
<comment type="caution">
    <text evidence="2">The sequence shown here is derived from an EMBL/GenBank/DDBJ whole genome shotgun (WGS) entry which is preliminary data.</text>
</comment>